<dbReference type="EMBL" id="JAIWYP010000005">
    <property type="protein sequence ID" value="KAH3818555.1"/>
    <property type="molecule type" value="Genomic_DNA"/>
</dbReference>
<accession>A0A9D4JNE3</accession>
<evidence type="ECO:0000313" key="2">
    <source>
        <dbReference type="Proteomes" id="UP000828390"/>
    </source>
</evidence>
<protein>
    <submittedName>
        <fullName evidence="1">Uncharacterized protein</fullName>
    </submittedName>
</protein>
<organism evidence="1 2">
    <name type="scientific">Dreissena polymorpha</name>
    <name type="common">Zebra mussel</name>
    <name type="synonym">Mytilus polymorpha</name>
    <dbReference type="NCBI Taxonomy" id="45954"/>
    <lineage>
        <taxon>Eukaryota</taxon>
        <taxon>Metazoa</taxon>
        <taxon>Spiralia</taxon>
        <taxon>Lophotrochozoa</taxon>
        <taxon>Mollusca</taxon>
        <taxon>Bivalvia</taxon>
        <taxon>Autobranchia</taxon>
        <taxon>Heteroconchia</taxon>
        <taxon>Euheterodonta</taxon>
        <taxon>Imparidentia</taxon>
        <taxon>Neoheterodontei</taxon>
        <taxon>Myida</taxon>
        <taxon>Dreissenoidea</taxon>
        <taxon>Dreissenidae</taxon>
        <taxon>Dreissena</taxon>
    </lineage>
</organism>
<dbReference type="Proteomes" id="UP000828390">
    <property type="component" value="Unassembled WGS sequence"/>
</dbReference>
<keyword evidence="2" id="KW-1185">Reference proteome</keyword>
<sequence>MRKSQHSHMELSTCGIVDITVEEVLSENALKEIDKSSGGAWEGTKVDAEFEKLMETLAGTGTQFLYLMTIYTPLITGATSFCDALINEPCYFRDVA</sequence>
<dbReference type="AlphaFoldDB" id="A0A9D4JNE3"/>
<gene>
    <name evidence="1" type="ORF">DPMN_120276</name>
</gene>
<reference evidence="1" key="1">
    <citation type="journal article" date="2019" name="bioRxiv">
        <title>The Genome of the Zebra Mussel, Dreissena polymorpha: A Resource for Invasive Species Research.</title>
        <authorList>
            <person name="McCartney M.A."/>
            <person name="Auch B."/>
            <person name="Kono T."/>
            <person name="Mallez S."/>
            <person name="Zhang Y."/>
            <person name="Obille A."/>
            <person name="Becker A."/>
            <person name="Abrahante J.E."/>
            <person name="Garbe J."/>
            <person name="Badalamenti J.P."/>
            <person name="Herman A."/>
            <person name="Mangelson H."/>
            <person name="Liachko I."/>
            <person name="Sullivan S."/>
            <person name="Sone E.D."/>
            <person name="Koren S."/>
            <person name="Silverstein K.A.T."/>
            <person name="Beckman K.B."/>
            <person name="Gohl D.M."/>
        </authorList>
    </citation>
    <scope>NUCLEOTIDE SEQUENCE</scope>
    <source>
        <strain evidence="1">Duluth1</strain>
        <tissue evidence="1">Whole animal</tissue>
    </source>
</reference>
<comment type="caution">
    <text evidence="1">The sequence shown here is derived from an EMBL/GenBank/DDBJ whole genome shotgun (WGS) entry which is preliminary data.</text>
</comment>
<evidence type="ECO:0000313" key="1">
    <source>
        <dbReference type="EMBL" id="KAH3818555.1"/>
    </source>
</evidence>
<reference evidence="1" key="2">
    <citation type="submission" date="2020-11" db="EMBL/GenBank/DDBJ databases">
        <authorList>
            <person name="McCartney M.A."/>
            <person name="Auch B."/>
            <person name="Kono T."/>
            <person name="Mallez S."/>
            <person name="Becker A."/>
            <person name="Gohl D.M."/>
            <person name="Silverstein K.A.T."/>
            <person name="Koren S."/>
            <person name="Bechman K.B."/>
            <person name="Herman A."/>
            <person name="Abrahante J.E."/>
            <person name="Garbe J."/>
        </authorList>
    </citation>
    <scope>NUCLEOTIDE SEQUENCE</scope>
    <source>
        <strain evidence="1">Duluth1</strain>
        <tissue evidence="1">Whole animal</tissue>
    </source>
</reference>
<proteinExistence type="predicted"/>
<name>A0A9D4JNE3_DREPO</name>